<protein>
    <submittedName>
        <fullName evidence="1">Uncharacterized protein</fullName>
    </submittedName>
</protein>
<accession>A0ABT2D262</accession>
<organism evidence="1 2">
    <name type="scientific">Massilia terrae</name>
    <dbReference type="NCBI Taxonomy" id="1811224"/>
    <lineage>
        <taxon>Bacteria</taxon>
        <taxon>Pseudomonadati</taxon>
        <taxon>Pseudomonadota</taxon>
        <taxon>Betaproteobacteria</taxon>
        <taxon>Burkholderiales</taxon>
        <taxon>Oxalobacteraceae</taxon>
        <taxon>Telluria group</taxon>
        <taxon>Massilia</taxon>
    </lineage>
</organism>
<dbReference type="RefSeq" id="WP_258813482.1">
    <property type="nucleotide sequence ID" value="NZ_JANUGU010000008.1"/>
</dbReference>
<keyword evidence="2" id="KW-1185">Reference proteome</keyword>
<name>A0ABT2D262_9BURK</name>
<proteinExistence type="predicted"/>
<comment type="caution">
    <text evidence="1">The sequence shown here is derived from an EMBL/GenBank/DDBJ whole genome shotgun (WGS) entry which is preliminary data.</text>
</comment>
<dbReference type="Proteomes" id="UP001204621">
    <property type="component" value="Unassembled WGS sequence"/>
</dbReference>
<gene>
    <name evidence="1" type="ORF">NX778_19620</name>
</gene>
<sequence length="163" mass="17997">MKLVAIKRGKADKYDRLRCIRRDGSETACDMPRQGILPHDLVHYVVESALGYRHGFLGLVAGGADIRAVLDIVHDPANRAIADEATHTEAIVESLQAQLWSGAFDAELFIEGVRGACAVRGRAMPDLSAIDADDALFRRALELDARWRQVPFHGSLELELEHV</sequence>
<evidence type="ECO:0000313" key="1">
    <source>
        <dbReference type="EMBL" id="MCS0660287.1"/>
    </source>
</evidence>
<reference evidence="1 2" key="1">
    <citation type="submission" date="2022-08" db="EMBL/GenBank/DDBJ databases">
        <title>Reclassification of Massilia species as members of the genera Telluria, Duganella, Pseudoduganella, Mokoshia gen. nov. and Zemynaea gen. nov. using orthogonal and non-orthogonal genome-based approaches.</title>
        <authorList>
            <person name="Bowman J.P."/>
        </authorList>
    </citation>
    <scope>NUCLEOTIDE SEQUENCE [LARGE SCALE GENOMIC DNA]</scope>
    <source>
        <strain evidence="1 2">JCM 31606</strain>
    </source>
</reference>
<evidence type="ECO:0000313" key="2">
    <source>
        <dbReference type="Proteomes" id="UP001204621"/>
    </source>
</evidence>
<dbReference type="EMBL" id="JANUGU010000008">
    <property type="protein sequence ID" value="MCS0660287.1"/>
    <property type="molecule type" value="Genomic_DNA"/>
</dbReference>